<proteinExistence type="predicted"/>
<evidence type="ECO:0000256" key="1">
    <source>
        <dbReference type="SAM" id="MobiDB-lite"/>
    </source>
</evidence>
<feature type="region of interest" description="Disordered" evidence="1">
    <location>
        <begin position="148"/>
        <end position="170"/>
    </location>
</feature>
<dbReference type="GeneID" id="85467029"/>
<dbReference type="EMBL" id="JAHMHQ010000043">
    <property type="protein sequence ID" value="KAK1621849.1"/>
    <property type="molecule type" value="Genomic_DNA"/>
</dbReference>
<name>A0AAI9ZEC6_9PEZI</name>
<dbReference type="Proteomes" id="UP001243989">
    <property type="component" value="Unassembled WGS sequence"/>
</dbReference>
<feature type="compositionally biased region" description="Basic and acidic residues" evidence="1">
    <location>
        <begin position="157"/>
        <end position="169"/>
    </location>
</feature>
<comment type="caution">
    <text evidence="2">The sequence shown here is derived from an EMBL/GenBank/DDBJ whole genome shotgun (WGS) entry which is preliminary data.</text>
</comment>
<evidence type="ECO:0000313" key="3">
    <source>
        <dbReference type="Proteomes" id="UP001243989"/>
    </source>
</evidence>
<organism evidence="2 3">
    <name type="scientific">Colletotrichum phormii</name>
    <dbReference type="NCBI Taxonomy" id="359342"/>
    <lineage>
        <taxon>Eukaryota</taxon>
        <taxon>Fungi</taxon>
        <taxon>Dikarya</taxon>
        <taxon>Ascomycota</taxon>
        <taxon>Pezizomycotina</taxon>
        <taxon>Sordariomycetes</taxon>
        <taxon>Hypocreomycetidae</taxon>
        <taxon>Glomerellales</taxon>
        <taxon>Glomerellaceae</taxon>
        <taxon>Colletotrichum</taxon>
        <taxon>Colletotrichum acutatum species complex</taxon>
    </lineage>
</organism>
<dbReference type="AlphaFoldDB" id="A0AAI9ZEC6"/>
<dbReference type="RefSeq" id="XP_060437844.1">
    <property type="nucleotide sequence ID" value="XM_060582167.1"/>
</dbReference>
<sequence>MARTKNQNLTEIKRPAAGRALGFLCSLRLLASFPCRLLSSAGLASLSCICFFASASASDSTTPTPPLGLTAVACITLDFMSTAQPLGLSKHVASLLHKPRGKLNKQTRSSMCASVESRREASDSFSSLYEEYGKLSLESEIETRMTVGRGRQRLRRQQREQRVREDGARPGRVPWTRTFVERHKIEKMKARRVQAAAARSENDRKAYGRRPFRRRSILHFQQLTWDCESLGHNLISSLSPSRFSLGQKGECGWTAISPRVSNLQPGTPLAHRTRNGAHGARNGLRRGSSPQRLEERMHQVNHVGDG</sequence>
<accession>A0AAI9ZEC6</accession>
<gene>
    <name evidence="2" type="ORF">BDP81DRAFT_171631</name>
</gene>
<feature type="region of interest" description="Disordered" evidence="1">
    <location>
        <begin position="262"/>
        <end position="306"/>
    </location>
</feature>
<feature type="compositionally biased region" description="Basic and acidic residues" evidence="1">
    <location>
        <begin position="292"/>
        <end position="306"/>
    </location>
</feature>
<protein>
    <submittedName>
        <fullName evidence="2">Uncharacterized protein</fullName>
    </submittedName>
</protein>
<reference evidence="2" key="1">
    <citation type="submission" date="2021-06" db="EMBL/GenBank/DDBJ databases">
        <title>Comparative genomics, transcriptomics and evolutionary studies reveal genomic signatures of adaptation to plant cell wall in hemibiotrophic fungi.</title>
        <authorList>
            <consortium name="DOE Joint Genome Institute"/>
            <person name="Baroncelli R."/>
            <person name="Diaz J.F."/>
            <person name="Benocci T."/>
            <person name="Peng M."/>
            <person name="Battaglia E."/>
            <person name="Haridas S."/>
            <person name="Andreopoulos W."/>
            <person name="Labutti K."/>
            <person name="Pangilinan J."/>
            <person name="Floch G.L."/>
            <person name="Makela M.R."/>
            <person name="Henrissat B."/>
            <person name="Grigoriev I.V."/>
            <person name="Crouch J.A."/>
            <person name="De Vries R.P."/>
            <person name="Sukno S.A."/>
            <person name="Thon M.R."/>
        </authorList>
    </citation>
    <scope>NUCLEOTIDE SEQUENCE</scope>
    <source>
        <strain evidence="2">CBS 102054</strain>
    </source>
</reference>
<keyword evidence="3" id="KW-1185">Reference proteome</keyword>
<evidence type="ECO:0000313" key="2">
    <source>
        <dbReference type="EMBL" id="KAK1621849.1"/>
    </source>
</evidence>